<dbReference type="PROSITE" id="PS50181">
    <property type="entry name" value="FBOX"/>
    <property type="match status" value="1"/>
</dbReference>
<name>A0AAD8YW54_9TELE</name>
<dbReference type="GO" id="GO:0019005">
    <property type="term" value="C:SCF ubiquitin ligase complex"/>
    <property type="evidence" value="ECO:0007669"/>
    <property type="project" value="TreeGrafter"/>
</dbReference>
<accession>A0AAD8YW54</accession>
<feature type="domain" description="F-box" evidence="1">
    <location>
        <begin position="134"/>
        <end position="180"/>
    </location>
</feature>
<comment type="caution">
    <text evidence="2">The sequence shown here is derived from an EMBL/GenBank/DDBJ whole genome shotgun (WGS) entry which is preliminary data.</text>
</comment>
<dbReference type="Pfam" id="PF12937">
    <property type="entry name" value="F-box-like"/>
    <property type="match status" value="1"/>
</dbReference>
<proteinExistence type="predicted"/>
<dbReference type="PANTHER" id="PTHR16008:SF4">
    <property type="entry name" value="F-BOX ONLY PROTEIN 4"/>
    <property type="match status" value="1"/>
</dbReference>
<dbReference type="SUPFAM" id="SSF81383">
    <property type="entry name" value="F-box domain"/>
    <property type="match status" value="1"/>
</dbReference>
<feature type="non-terminal residue" evidence="2">
    <location>
        <position position="1"/>
    </location>
</feature>
<dbReference type="GO" id="GO:0000209">
    <property type="term" value="P:protein polyubiquitination"/>
    <property type="evidence" value="ECO:0007669"/>
    <property type="project" value="TreeGrafter"/>
</dbReference>
<evidence type="ECO:0000259" key="1">
    <source>
        <dbReference type="PROSITE" id="PS50181"/>
    </source>
</evidence>
<dbReference type="InterPro" id="IPR027417">
    <property type="entry name" value="P-loop_NTPase"/>
</dbReference>
<evidence type="ECO:0000313" key="2">
    <source>
        <dbReference type="EMBL" id="KAK1787133.1"/>
    </source>
</evidence>
<sequence>CLQEGVRYLMRMLQVRSSVKLNDGVVFHDSSTANFLAEGIFSDTHLLTMMYVGEMCFWAVKYEDCSTDSAAHKEDRLHFRDIGAQILRKSRAMSDRSRALSQSVVLRSLRSARDRLCADRRSARGPRPDESATRALLDTLPVDLQFLIMTYLSPQDLCRLGGTNRYWRSMVQDPLLWRYFLLRDMSGWSSVDHLSLPQTGQSGSTVPEGGDTQVDYMAEYLRCSPECRRQWRQRRPAYEAVASFLQALVAGVEPRYAMFGPGLEQLDVSLMRSMMHTPAVLPVAGIPQRQIDGVGSGISFMYKGQQRFNIITLYSTNSTERQRARLEQLRVHSKLFVQQGAHESGRPRYTVTPQVQVVCQAVNGFIFVANAETWRAGAEEEIAQVQAMLQPTWGPASRPVLVLSCTSRDGRDRTPCVTVAHQLQLSLLHNPWMVQDTVAESLAGLLDGIDWLLKHSGIRI</sequence>
<dbReference type="InterPro" id="IPR001810">
    <property type="entry name" value="F-box_dom"/>
</dbReference>
<dbReference type="PANTHER" id="PTHR16008">
    <property type="entry name" value="F-BOX ONLY PROTEIN 4"/>
    <property type="match status" value="1"/>
</dbReference>
<dbReference type="AlphaFoldDB" id="A0AAD8YW54"/>
<dbReference type="Proteomes" id="UP001239994">
    <property type="component" value="Unassembled WGS sequence"/>
</dbReference>
<dbReference type="Gene3D" id="1.20.1280.50">
    <property type="match status" value="1"/>
</dbReference>
<gene>
    <name evidence="2" type="ORF">P4O66_017511</name>
</gene>
<dbReference type="InterPro" id="IPR036047">
    <property type="entry name" value="F-box-like_dom_sf"/>
</dbReference>
<keyword evidence="3" id="KW-1185">Reference proteome</keyword>
<dbReference type="GO" id="GO:0031146">
    <property type="term" value="P:SCF-dependent proteasomal ubiquitin-dependent protein catabolic process"/>
    <property type="evidence" value="ECO:0007669"/>
    <property type="project" value="InterPro"/>
</dbReference>
<dbReference type="Pfam" id="PF17716">
    <property type="entry name" value="RIMC1"/>
    <property type="match status" value="1"/>
</dbReference>
<dbReference type="SMART" id="SM00256">
    <property type="entry name" value="FBOX"/>
    <property type="match status" value="1"/>
</dbReference>
<dbReference type="GO" id="GO:0000423">
    <property type="term" value="P:mitophagy"/>
    <property type="evidence" value="ECO:0007669"/>
    <property type="project" value="InterPro"/>
</dbReference>
<evidence type="ECO:0000313" key="3">
    <source>
        <dbReference type="Proteomes" id="UP001239994"/>
    </source>
</evidence>
<organism evidence="2 3">
    <name type="scientific">Electrophorus voltai</name>
    <dbReference type="NCBI Taxonomy" id="2609070"/>
    <lineage>
        <taxon>Eukaryota</taxon>
        <taxon>Metazoa</taxon>
        <taxon>Chordata</taxon>
        <taxon>Craniata</taxon>
        <taxon>Vertebrata</taxon>
        <taxon>Euteleostomi</taxon>
        <taxon>Actinopterygii</taxon>
        <taxon>Neopterygii</taxon>
        <taxon>Teleostei</taxon>
        <taxon>Ostariophysi</taxon>
        <taxon>Gymnotiformes</taxon>
        <taxon>Gymnotoidei</taxon>
        <taxon>Gymnotidae</taxon>
        <taxon>Electrophorus</taxon>
    </lineage>
</organism>
<dbReference type="InterPro" id="IPR037657">
    <property type="entry name" value="RIMC1"/>
</dbReference>
<dbReference type="EMBL" id="JAROKS010000024">
    <property type="protein sequence ID" value="KAK1787133.1"/>
    <property type="molecule type" value="Genomic_DNA"/>
</dbReference>
<protein>
    <recommendedName>
        <fullName evidence="1">F-box domain-containing protein</fullName>
    </recommendedName>
</protein>
<dbReference type="CDD" id="cd22085">
    <property type="entry name" value="F-box_FBXO4"/>
    <property type="match status" value="1"/>
</dbReference>
<dbReference type="InterPro" id="IPR039588">
    <property type="entry name" value="FBXO4"/>
</dbReference>
<reference evidence="2" key="1">
    <citation type="submission" date="2023-03" db="EMBL/GenBank/DDBJ databases">
        <title>Electrophorus voltai genome.</title>
        <authorList>
            <person name="Bian C."/>
        </authorList>
    </citation>
    <scope>NUCLEOTIDE SEQUENCE</scope>
    <source>
        <strain evidence="2">CB-2022</strain>
        <tissue evidence="2">Muscle</tissue>
    </source>
</reference>
<dbReference type="Gene3D" id="3.40.50.300">
    <property type="entry name" value="P-loop containing nucleotide triphosphate hydrolases"/>
    <property type="match status" value="1"/>
</dbReference>